<feature type="transmembrane region" description="Helical" evidence="6">
    <location>
        <begin position="21"/>
        <end position="38"/>
    </location>
</feature>
<dbReference type="Gene3D" id="3.30.450.20">
    <property type="entry name" value="PAS domain"/>
    <property type="match status" value="2"/>
</dbReference>
<dbReference type="PROSITE" id="PS50885">
    <property type="entry name" value="HAMP"/>
    <property type="match status" value="2"/>
</dbReference>
<dbReference type="Pfam" id="PF00672">
    <property type="entry name" value="HAMP"/>
    <property type="match status" value="1"/>
</dbReference>
<dbReference type="InterPro" id="IPR000014">
    <property type="entry name" value="PAS"/>
</dbReference>
<evidence type="ECO:0000259" key="8">
    <source>
        <dbReference type="PROSITE" id="PS50885"/>
    </source>
</evidence>
<proteinExistence type="inferred from homology"/>
<accession>A0A073J909</accession>
<comment type="similarity">
    <text evidence="3">Belongs to the methyl-accepting chemotaxis (MCP) protein family.</text>
</comment>
<dbReference type="CDD" id="cd06225">
    <property type="entry name" value="HAMP"/>
    <property type="match status" value="1"/>
</dbReference>
<evidence type="ECO:0000313" key="10">
    <source>
        <dbReference type="Proteomes" id="UP000027746"/>
    </source>
</evidence>
<dbReference type="Pfam" id="PF13188">
    <property type="entry name" value="PAS_8"/>
    <property type="match status" value="1"/>
</dbReference>
<evidence type="ECO:0000313" key="9">
    <source>
        <dbReference type="EMBL" id="KEJ98176.1"/>
    </source>
</evidence>
<keyword evidence="6" id="KW-0812">Transmembrane</keyword>
<dbReference type="Gene3D" id="1.10.287.950">
    <property type="entry name" value="Methyl-accepting chemotaxis protein"/>
    <property type="match status" value="1"/>
</dbReference>
<dbReference type="InterPro" id="IPR003660">
    <property type="entry name" value="HAMP_dom"/>
</dbReference>
<dbReference type="InterPro" id="IPR051310">
    <property type="entry name" value="MCP_chemotaxis"/>
</dbReference>
<dbReference type="SUPFAM" id="SSF55785">
    <property type="entry name" value="PYP-like sensor domain (PAS domain)"/>
    <property type="match status" value="1"/>
</dbReference>
<dbReference type="SUPFAM" id="SSF158472">
    <property type="entry name" value="HAMP domain-like"/>
    <property type="match status" value="1"/>
</dbReference>
<keyword evidence="6" id="KW-0472">Membrane</keyword>
<comment type="caution">
    <text evidence="9">The sequence shown here is derived from an EMBL/GenBank/DDBJ whole genome shotgun (WGS) entry which is preliminary data.</text>
</comment>
<evidence type="ECO:0000256" key="3">
    <source>
        <dbReference type="ARBA" id="ARBA00029447"/>
    </source>
</evidence>
<dbReference type="PROSITE" id="PS50111">
    <property type="entry name" value="CHEMOTAXIS_TRANSDUC_2"/>
    <property type="match status" value="1"/>
</dbReference>
<sequence length="873" mass="92179">MSVQRKLKRLKSAMASVLAKNLLGVALVVIMIFAFSVWRDNKDATAERDQDLRDRSGEVSRLLAQQLGGSIKFGNVKAISEIVEGVIVEAGDEAVAGLAFDLSGEILHRSPTDAFDLDAATELARTAIAKQETVESEDGEMRAVPARFGAENATVGAVVTVWTHEPGLLEIAVAQRQDTIEVGLAMILALVLTGIYLWLYMSRPLIRIEGAMTKVAAEDYETAIPFTRRNDEIGGIAQRLDQFRKDLAIAKDAQREAAFKSAAFEGSSAAMMMVDTQFIVTFVNPACADLLSEMGNDLTSRWSGVSGAAWLGADLSQMADVSALAQAARTNGAAALPKEISMQLGERHVTVKANAALDAAGKMIGSVIEWSDNTESHRDAVLLGAIDANQIRLEFDAQGNCDKVNDNGAKALGVAENQVVGSRFDTLFSATQADPGLPADLARTILKGTAVQGCFDIIKPNGGGELLHFDGAFAGIMGADGHPERTVFLGTDVTESRHAVREADETRARISREQQRVVEALGLALQNLSEGDLTADIEEVFPEEYEALRRNFNEATASLKTAIGAVMHNAESIRHETSEITSAADDLSRRTEKQAATLEETAAALDKLTSSVISAAESADAASKMSADAQQNAQQGGDVAREAVRAMDEIKTSSQEISKITSVIDDIAFQTNLLALNAGVEAARAGDAGRGFAVVATEVRALAQRSSEAAREINALISASGDQVRQGVDLVDRTGNALAAIVNSVSDISERVSAIAASAREQSDGLSEVNTAVNELDHVTQQNAAMFEETTAASHALTAEADGLAAAVSAFRMGDVPRPTAQARPAPKAVTGGQAAPTPASVSPTSVGSAPMAGNTALKFDMAEPEEDGWEEF</sequence>
<dbReference type="Pfam" id="PF13426">
    <property type="entry name" value="PAS_9"/>
    <property type="match status" value="1"/>
</dbReference>
<dbReference type="GO" id="GO:0016020">
    <property type="term" value="C:membrane"/>
    <property type="evidence" value="ECO:0007669"/>
    <property type="project" value="UniProtKB-SubCell"/>
</dbReference>
<feature type="domain" description="HAMP" evidence="8">
    <location>
        <begin position="199"/>
        <end position="252"/>
    </location>
</feature>
<keyword evidence="4" id="KW-0807">Transducer</keyword>
<keyword evidence="6" id="KW-1133">Transmembrane helix</keyword>
<dbReference type="AlphaFoldDB" id="A0A073J909"/>
<dbReference type="GO" id="GO:0007165">
    <property type="term" value="P:signal transduction"/>
    <property type="evidence" value="ECO:0007669"/>
    <property type="project" value="UniProtKB-KW"/>
</dbReference>
<evidence type="ECO:0000256" key="6">
    <source>
        <dbReference type="SAM" id="Phobius"/>
    </source>
</evidence>
<comment type="subcellular location">
    <subcellularLocation>
        <location evidence="1">Membrane</location>
    </subcellularLocation>
</comment>
<dbReference type="PANTHER" id="PTHR43531:SF11">
    <property type="entry name" value="METHYL-ACCEPTING CHEMOTAXIS PROTEIN 3"/>
    <property type="match status" value="1"/>
</dbReference>
<dbReference type="RefSeq" id="WP_037921702.1">
    <property type="nucleotide sequence ID" value="NZ_FQVP01000001.1"/>
</dbReference>
<dbReference type="InterPro" id="IPR035965">
    <property type="entry name" value="PAS-like_dom_sf"/>
</dbReference>
<dbReference type="EMBL" id="JAMD01000001">
    <property type="protein sequence ID" value="KEJ98176.1"/>
    <property type="molecule type" value="Genomic_DNA"/>
</dbReference>
<keyword evidence="10" id="KW-1185">Reference proteome</keyword>
<name>A0A073J909_9RHOB</name>
<feature type="domain" description="HAMP" evidence="8">
    <location>
        <begin position="512"/>
        <end position="564"/>
    </location>
</feature>
<dbReference type="Pfam" id="PF00015">
    <property type="entry name" value="MCPsignal"/>
    <property type="match status" value="1"/>
</dbReference>
<dbReference type="GO" id="GO:0006935">
    <property type="term" value="P:chemotaxis"/>
    <property type="evidence" value="ECO:0007669"/>
    <property type="project" value="UniProtKB-KW"/>
</dbReference>
<evidence type="ECO:0000256" key="5">
    <source>
        <dbReference type="SAM" id="MobiDB-lite"/>
    </source>
</evidence>
<organism evidence="9 10">
    <name type="scientific">Pseudosulfitobacter pseudonitzschiae</name>
    <dbReference type="NCBI Taxonomy" id="1402135"/>
    <lineage>
        <taxon>Bacteria</taxon>
        <taxon>Pseudomonadati</taxon>
        <taxon>Pseudomonadota</taxon>
        <taxon>Alphaproteobacteria</taxon>
        <taxon>Rhodobacterales</taxon>
        <taxon>Roseobacteraceae</taxon>
        <taxon>Pseudosulfitobacter</taxon>
    </lineage>
</organism>
<dbReference type="SUPFAM" id="SSF58104">
    <property type="entry name" value="Methyl-accepting chemotaxis protein (MCP) signaling domain"/>
    <property type="match status" value="1"/>
</dbReference>
<feature type="domain" description="Methyl-accepting transducer" evidence="7">
    <location>
        <begin position="569"/>
        <end position="798"/>
    </location>
</feature>
<keyword evidence="2" id="KW-0145">Chemotaxis</keyword>
<dbReference type="Gene3D" id="1.10.8.500">
    <property type="entry name" value="HAMP domain in histidine kinase"/>
    <property type="match status" value="1"/>
</dbReference>
<dbReference type="CDD" id="cd11386">
    <property type="entry name" value="MCP_signal"/>
    <property type="match status" value="1"/>
</dbReference>
<evidence type="ECO:0000256" key="4">
    <source>
        <dbReference type="PROSITE-ProRule" id="PRU00284"/>
    </source>
</evidence>
<protein>
    <recommendedName>
        <fullName evidence="11">Chemotaxis protein</fullName>
    </recommendedName>
</protein>
<feature type="transmembrane region" description="Helical" evidence="6">
    <location>
        <begin position="182"/>
        <end position="200"/>
    </location>
</feature>
<evidence type="ECO:0000259" key="7">
    <source>
        <dbReference type="PROSITE" id="PS50111"/>
    </source>
</evidence>
<dbReference type="InterPro" id="IPR004089">
    <property type="entry name" value="MCPsignal_dom"/>
</dbReference>
<dbReference type="Proteomes" id="UP000027746">
    <property type="component" value="Unassembled WGS sequence"/>
</dbReference>
<reference evidence="9 10" key="1">
    <citation type="submission" date="2014-01" db="EMBL/GenBank/DDBJ databases">
        <title>Sulfitobacter sp. H3 (MCCC 1A00686) Genome Sequencing.</title>
        <authorList>
            <person name="Lai Q."/>
            <person name="Hong Z."/>
        </authorList>
    </citation>
    <scope>NUCLEOTIDE SEQUENCE [LARGE SCALE GENOMIC DNA]</scope>
    <source>
        <strain evidence="9 10">H3</strain>
    </source>
</reference>
<feature type="region of interest" description="Disordered" evidence="5">
    <location>
        <begin position="817"/>
        <end position="853"/>
    </location>
</feature>
<evidence type="ECO:0000256" key="2">
    <source>
        <dbReference type="ARBA" id="ARBA00022500"/>
    </source>
</evidence>
<dbReference type="SMART" id="SM00283">
    <property type="entry name" value="MA"/>
    <property type="match status" value="1"/>
</dbReference>
<evidence type="ECO:0000256" key="1">
    <source>
        <dbReference type="ARBA" id="ARBA00004370"/>
    </source>
</evidence>
<gene>
    <name evidence="9" type="ORF">SUH3_04045</name>
</gene>
<dbReference type="SMART" id="SM00304">
    <property type="entry name" value="HAMP"/>
    <property type="match status" value="2"/>
</dbReference>
<dbReference type="PANTHER" id="PTHR43531">
    <property type="entry name" value="PROTEIN ICFG"/>
    <property type="match status" value="1"/>
</dbReference>
<dbReference type="FunFam" id="1.10.287.950:FF:000001">
    <property type="entry name" value="Methyl-accepting chemotaxis sensory transducer"/>
    <property type="match status" value="1"/>
</dbReference>
<evidence type="ECO:0008006" key="11">
    <source>
        <dbReference type="Google" id="ProtNLM"/>
    </source>
</evidence>